<gene>
    <name evidence="2" type="ORF">BBK82_45935</name>
</gene>
<dbReference type="RefSeq" id="WP_065920523.1">
    <property type="nucleotide sequence ID" value="NZ_CP016793.1"/>
</dbReference>
<sequence>MAYSTTSTAYSRDLGDELRRLRESSTKLNAAAFAVRLGWDPSKVSTIEHGKSRPSEIDLVQFLTLCRKDIGFYEDFKRRYRTAFDDYIVQVPDNLRTVAMAESMATAITTYDPLTVPGLLQTEAYSEHLYWATGIATEQQIPGLVQVRQDRQTVLRRHDRPTCVFYIHELALNQRVGDDQVMEDQYLHLLFNAPLIRVVPECVLANSAGLWLFEFEKAMPLAYNETDLAQLFVQDPAAIARTRLAFHRLGKVALDAEQSRSKLAEYVSRPRRDFDGSGPLLA</sequence>
<dbReference type="Gene3D" id="1.10.260.40">
    <property type="entry name" value="lambda repressor-like DNA-binding domains"/>
    <property type="match status" value="1"/>
</dbReference>
<dbReference type="SMART" id="SM00530">
    <property type="entry name" value="HTH_XRE"/>
    <property type="match status" value="1"/>
</dbReference>
<dbReference type="GO" id="GO:0003677">
    <property type="term" value="F:DNA binding"/>
    <property type="evidence" value="ECO:0007669"/>
    <property type="project" value="InterPro"/>
</dbReference>
<dbReference type="Pfam" id="PF13560">
    <property type="entry name" value="HTH_31"/>
    <property type="match status" value="1"/>
</dbReference>
<feature type="domain" description="HTH cro/C1-type" evidence="1">
    <location>
        <begin position="18"/>
        <end position="73"/>
    </location>
</feature>
<dbReference type="OrthoDB" id="3672921at2"/>
<evidence type="ECO:0000313" key="2">
    <source>
        <dbReference type="EMBL" id="ANZ42192.1"/>
    </source>
</evidence>
<dbReference type="InterPro" id="IPR010982">
    <property type="entry name" value="Lambda_DNA-bd_dom_sf"/>
</dbReference>
<dbReference type="PROSITE" id="PS50943">
    <property type="entry name" value="HTH_CROC1"/>
    <property type="match status" value="1"/>
</dbReference>
<dbReference type="AlphaFoldDB" id="A0A1B2HWX1"/>
<dbReference type="EMBL" id="CP016793">
    <property type="protein sequence ID" value="ANZ42192.1"/>
    <property type="molecule type" value="Genomic_DNA"/>
</dbReference>
<accession>A0A1B2HWX1</accession>
<dbReference type="SUPFAM" id="SSF47413">
    <property type="entry name" value="lambda repressor-like DNA-binding domains"/>
    <property type="match status" value="1"/>
</dbReference>
<dbReference type="Pfam" id="PF19054">
    <property type="entry name" value="DUF5753"/>
    <property type="match status" value="1"/>
</dbReference>
<organism evidence="2 3">
    <name type="scientific">Lentzea guizhouensis</name>
    <dbReference type="NCBI Taxonomy" id="1586287"/>
    <lineage>
        <taxon>Bacteria</taxon>
        <taxon>Bacillati</taxon>
        <taxon>Actinomycetota</taxon>
        <taxon>Actinomycetes</taxon>
        <taxon>Pseudonocardiales</taxon>
        <taxon>Pseudonocardiaceae</taxon>
        <taxon>Lentzea</taxon>
    </lineage>
</organism>
<dbReference type="InterPro" id="IPR043917">
    <property type="entry name" value="DUF5753"/>
</dbReference>
<dbReference type="KEGG" id="led:BBK82_45935"/>
<protein>
    <recommendedName>
        <fullName evidence="1">HTH cro/C1-type domain-containing protein</fullName>
    </recommendedName>
</protein>
<evidence type="ECO:0000313" key="3">
    <source>
        <dbReference type="Proteomes" id="UP000093053"/>
    </source>
</evidence>
<dbReference type="InterPro" id="IPR001387">
    <property type="entry name" value="Cro/C1-type_HTH"/>
</dbReference>
<dbReference type="CDD" id="cd00093">
    <property type="entry name" value="HTH_XRE"/>
    <property type="match status" value="1"/>
</dbReference>
<dbReference type="Proteomes" id="UP000093053">
    <property type="component" value="Chromosome"/>
</dbReference>
<name>A0A1B2HWX1_9PSEU</name>
<keyword evidence="3" id="KW-1185">Reference proteome</keyword>
<reference evidence="2 3" key="1">
    <citation type="submission" date="2016-07" db="EMBL/GenBank/DDBJ databases">
        <title>Complete genome sequence of the Lentzea guizhouensis DHS C013.</title>
        <authorList>
            <person name="Cao C."/>
        </authorList>
    </citation>
    <scope>NUCLEOTIDE SEQUENCE [LARGE SCALE GENOMIC DNA]</scope>
    <source>
        <strain evidence="2 3">DHS C013</strain>
    </source>
</reference>
<proteinExistence type="predicted"/>
<dbReference type="STRING" id="1586287.BBK82_45935"/>
<evidence type="ECO:0000259" key="1">
    <source>
        <dbReference type="PROSITE" id="PS50943"/>
    </source>
</evidence>